<proteinExistence type="predicted"/>
<name>A0ABN3VGU6_9PSEU</name>
<reference evidence="2 3" key="1">
    <citation type="journal article" date="2019" name="Int. J. Syst. Evol. Microbiol.">
        <title>The Global Catalogue of Microorganisms (GCM) 10K type strain sequencing project: providing services to taxonomists for standard genome sequencing and annotation.</title>
        <authorList>
            <consortium name="The Broad Institute Genomics Platform"/>
            <consortium name="The Broad Institute Genome Sequencing Center for Infectious Disease"/>
            <person name="Wu L."/>
            <person name="Ma J."/>
        </authorList>
    </citation>
    <scope>NUCLEOTIDE SEQUENCE [LARGE SCALE GENOMIC DNA]</scope>
    <source>
        <strain evidence="2 3">JCM 9383</strain>
    </source>
</reference>
<evidence type="ECO:0000256" key="1">
    <source>
        <dbReference type="SAM" id="MobiDB-lite"/>
    </source>
</evidence>
<dbReference type="Proteomes" id="UP001500979">
    <property type="component" value="Unassembled WGS sequence"/>
</dbReference>
<feature type="region of interest" description="Disordered" evidence="1">
    <location>
        <begin position="1"/>
        <end position="42"/>
    </location>
</feature>
<keyword evidence="3" id="KW-1185">Reference proteome</keyword>
<evidence type="ECO:0000313" key="2">
    <source>
        <dbReference type="EMBL" id="GAA2804042.1"/>
    </source>
</evidence>
<dbReference type="EMBL" id="BAAAUX010000019">
    <property type="protein sequence ID" value="GAA2804042.1"/>
    <property type="molecule type" value="Genomic_DNA"/>
</dbReference>
<feature type="compositionally biased region" description="Basic and acidic residues" evidence="1">
    <location>
        <begin position="8"/>
        <end position="28"/>
    </location>
</feature>
<gene>
    <name evidence="2" type="ORF">GCM10010470_44040</name>
</gene>
<accession>A0ABN3VGU6</accession>
<evidence type="ECO:0000313" key="3">
    <source>
        <dbReference type="Proteomes" id="UP001500979"/>
    </source>
</evidence>
<comment type="caution">
    <text evidence="2">The sequence shown here is derived from an EMBL/GenBank/DDBJ whole genome shotgun (WGS) entry which is preliminary data.</text>
</comment>
<protein>
    <submittedName>
        <fullName evidence="2">Uncharacterized protein</fullName>
    </submittedName>
</protein>
<organism evidence="2 3">
    <name type="scientific">Saccharopolyspora taberi</name>
    <dbReference type="NCBI Taxonomy" id="60895"/>
    <lineage>
        <taxon>Bacteria</taxon>
        <taxon>Bacillati</taxon>
        <taxon>Actinomycetota</taxon>
        <taxon>Actinomycetes</taxon>
        <taxon>Pseudonocardiales</taxon>
        <taxon>Pseudonocardiaceae</taxon>
        <taxon>Saccharopolyspora</taxon>
    </lineage>
</organism>
<sequence length="109" mass="11247">MTASAEVESYRHPAPDGTDRHTGQRDETGGGSGDPRALPAIRTPAAPVAAPSAIPCAAREHPVIAASLSTISEAAAALLPARGKRARLSALHPLLPMGEQFVFFSAWAP</sequence>